<dbReference type="InterPro" id="IPR011042">
    <property type="entry name" value="6-blade_b-propeller_TolB-like"/>
</dbReference>
<dbReference type="Gene3D" id="2.120.10.30">
    <property type="entry name" value="TolB, C-terminal domain"/>
    <property type="match status" value="1"/>
</dbReference>
<name>A0A939GDV1_9BACT</name>
<reference evidence="2" key="1">
    <citation type="submission" date="2021-03" db="EMBL/GenBank/DDBJ databases">
        <title>Fibrella sp. HMF5335 genome sequencing and assembly.</title>
        <authorList>
            <person name="Kang H."/>
            <person name="Kim H."/>
            <person name="Bae S."/>
            <person name="Joh K."/>
        </authorList>
    </citation>
    <scope>NUCLEOTIDE SEQUENCE</scope>
    <source>
        <strain evidence="2">HMF5335</strain>
    </source>
</reference>
<dbReference type="PANTHER" id="PTHR31460">
    <property type="match status" value="1"/>
</dbReference>
<dbReference type="SUPFAM" id="SSF63829">
    <property type="entry name" value="Calcium-dependent phosphotriesterase"/>
    <property type="match status" value="1"/>
</dbReference>
<gene>
    <name evidence="2" type="ORF">J2I47_12010</name>
</gene>
<dbReference type="AlphaFoldDB" id="A0A939GDV1"/>
<evidence type="ECO:0000256" key="1">
    <source>
        <dbReference type="SAM" id="SignalP"/>
    </source>
</evidence>
<evidence type="ECO:0000313" key="3">
    <source>
        <dbReference type="Proteomes" id="UP000664034"/>
    </source>
</evidence>
<evidence type="ECO:0000313" key="2">
    <source>
        <dbReference type="EMBL" id="MBO0937272.1"/>
    </source>
</evidence>
<dbReference type="PANTHER" id="PTHR31460:SF3">
    <property type="entry name" value="MESOCENTIN"/>
    <property type="match status" value="1"/>
</dbReference>
<dbReference type="EMBL" id="JAFMYV010000005">
    <property type="protein sequence ID" value="MBO0937272.1"/>
    <property type="molecule type" value="Genomic_DNA"/>
</dbReference>
<protein>
    <submittedName>
        <fullName evidence="2">Gluconolaconase</fullName>
    </submittedName>
</protein>
<keyword evidence="1" id="KW-0732">Signal</keyword>
<feature type="signal peptide" evidence="1">
    <location>
        <begin position="1"/>
        <end position="21"/>
    </location>
</feature>
<accession>A0A939GDV1</accession>
<feature type="chain" id="PRO_5037543007" evidence="1">
    <location>
        <begin position="22"/>
        <end position="330"/>
    </location>
</feature>
<proteinExistence type="predicted"/>
<keyword evidence="3" id="KW-1185">Reference proteome</keyword>
<dbReference type="Proteomes" id="UP000664034">
    <property type="component" value="Unassembled WGS sequence"/>
</dbReference>
<organism evidence="2 3">
    <name type="scientific">Fibrella rubiginis</name>
    <dbReference type="NCBI Taxonomy" id="2817060"/>
    <lineage>
        <taxon>Bacteria</taxon>
        <taxon>Pseudomonadati</taxon>
        <taxon>Bacteroidota</taxon>
        <taxon>Cytophagia</taxon>
        <taxon>Cytophagales</taxon>
        <taxon>Spirosomataceae</taxon>
        <taxon>Fibrella</taxon>
    </lineage>
</organism>
<comment type="caution">
    <text evidence="2">The sequence shown here is derived from an EMBL/GenBank/DDBJ whole genome shotgun (WGS) entry which is preliminary data.</text>
</comment>
<dbReference type="PROSITE" id="PS51257">
    <property type="entry name" value="PROKAR_LIPOPROTEIN"/>
    <property type="match status" value="1"/>
</dbReference>
<sequence length="330" mass="34550">MKKLRLNVSHAALLGLLALSACDHRNLDPTAPAFGQTIPFIAARQYPEGIAYAPSLSKFLVTSLTLGKVGTVDMNGQYADLFTDPQLISTLGVKVFNGKVYVCNGAQPIADKTTPQATGKTAGLFVYDLTTRQITRRTDLAALLPGAPHIANDVALDAQGVAYVTDSFSPVVYRVGADGAASVLANDSRFAVPTGQFGLNGIVYHPGNYLIVVKSSTGQLYKIDLGNGNAITEVTGFAPVTGGDGMVLIDNDLYVVNNRSQVTQLRGANNWATASVVKTDAAGYVQATTNTIVNGQVYTLNARIGEVGAAAASGSPASLTNSGYSIERFK</sequence>
<dbReference type="RefSeq" id="WP_207364819.1">
    <property type="nucleotide sequence ID" value="NZ_JAFMYV010000005.1"/>
</dbReference>
<dbReference type="InterPro" id="IPR053224">
    <property type="entry name" value="Sensory_adhesion_molecule"/>
</dbReference>